<reference evidence="3" key="1">
    <citation type="submission" date="2023-06" db="EMBL/GenBank/DDBJ databases">
        <title>Genomic of Agaribacillus aureum.</title>
        <authorList>
            <person name="Wang G."/>
        </authorList>
    </citation>
    <scope>NUCLEOTIDE SEQUENCE</scope>
    <source>
        <strain evidence="3">BMA12</strain>
    </source>
</reference>
<keyword evidence="1" id="KW-0812">Transmembrane</keyword>
<dbReference type="EC" id="4.6.1.-" evidence="3"/>
<organism evidence="3 4">
    <name type="scientific">Agaribacillus aureus</name>
    <dbReference type="NCBI Taxonomy" id="3051825"/>
    <lineage>
        <taxon>Bacteria</taxon>
        <taxon>Pseudomonadati</taxon>
        <taxon>Bacteroidota</taxon>
        <taxon>Cytophagia</taxon>
        <taxon>Cytophagales</taxon>
        <taxon>Splendidivirgaceae</taxon>
        <taxon>Agaribacillus</taxon>
    </lineage>
</organism>
<evidence type="ECO:0000313" key="3">
    <source>
        <dbReference type="EMBL" id="MDN5210430.1"/>
    </source>
</evidence>
<keyword evidence="1" id="KW-0472">Membrane</keyword>
<feature type="transmembrane region" description="Helical" evidence="1">
    <location>
        <begin position="122"/>
        <end position="139"/>
    </location>
</feature>
<dbReference type="InterPro" id="IPR029787">
    <property type="entry name" value="Nucleotide_cyclase"/>
</dbReference>
<evidence type="ECO:0000259" key="2">
    <source>
        <dbReference type="PROSITE" id="PS50125"/>
    </source>
</evidence>
<sequence>MSRNKRTILTITISGLILGVSYPLFAGELDQPVALINGLSIGGIGGYIISLFEIYVLNPKNRRYSFPVIVITKTAIYTFLFFFLIIFVKGLADSIAASEPFFQYILGDSFQHFLRKEDFDLILIYSLIMVGFIIFTIQINKKMGQGILLSFITGRLHEPREEVRIFMFLDLKSSTSLAEKMGAVNYHKLLNDFFFDITPSIEKGHGVIYRYVGDQVVLTWKMKDAMQNAHCIMTYFYVRSTINDLKDKYQQKYGFLPAFRAAIHCGQVIRGEIGDIKSQIVFHGEPLYVTGQIEKLCGKLGQDLLVSDPLKNKIQLPTLYTFRKITNSVNLDSGPLPFSLFTVSDNAPDQ</sequence>
<dbReference type="Pfam" id="PF00211">
    <property type="entry name" value="Guanylate_cyc"/>
    <property type="match status" value="1"/>
</dbReference>
<dbReference type="CDD" id="cd07302">
    <property type="entry name" value="CHD"/>
    <property type="match status" value="1"/>
</dbReference>
<dbReference type="SUPFAM" id="SSF55073">
    <property type="entry name" value="Nucleotide cyclase"/>
    <property type="match status" value="1"/>
</dbReference>
<dbReference type="GO" id="GO:0016829">
    <property type="term" value="F:lyase activity"/>
    <property type="evidence" value="ECO:0007669"/>
    <property type="project" value="UniProtKB-KW"/>
</dbReference>
<keyword evidence="3" id="KW-0456">Lyase</keyword>
<accession>A0ABT8KY65</accession>
<feature type="domain" description="Guanylate cyclase" evidence="2">
    <location>
        <begin position="165"/>
        <end position="294"/>
    </location>
</feature>
<dbReference type="EMBL" id="JAUJEB010000001">
    <property type="protein sequence ID" value="MDN5210430.1"/>
    <property type="molecule type" value="Genomic_DNA"/>
</dbReference>
<dbReference type="RefSeq" id="WP_346755774.1">
    <property type="nucleotide sequence ID" value="NZ_JAUJEB010000001.1"/>
</dbReference>
<evidence type="ECO:0000313" key="4">
    <source>
        <dbReference type="Proteomes" id="UP001172083"/>
    </source>
</evidence>
<dbReference type="Gene3D" id="3.30.70.1230">
    <property type="entry name" value="Nucleotide cyclase"/>
    <property type="match status" value="1"/>
</dbReference>
<feature type="transmembrane region" description="Helical" evidence="1">
    <location>
        <begin position="64"/>
        <end position="88"/>
    </location>
</feature>
<dbReference type="InterPro" id="IPR001054">
    <property type="entry name" value="A/G_cyclase"/>
</dbReference>
<proteinExistence type="predicted"/>
<protein>
    <submittedName>
        <fullName evidence="3">Adenylate/guanylate cyclase domain-containing protein</fullName>
        <ecNumber evidence="3">4.6.1.-</ecNumber>
    </submittedName>
</protein>
<dbReference type="PROSITE" id="PS50125">
    <property type="entry name" value="GUANYLATE_CYCLASE_2"/>
    <property type="match status" value="1"/>
</dbReference>
<keyword evidence="1" id="KW-1133">Transmembrane helix</keyword>
<gene>
    <name evidence="3" type="ORF">QQ020_00175</name>
</gene>
<feature type="transmembrane region" description="Helical" evidence="1">
    <location>
        <begin position="36"/>
        <end position="57"/>
    </location>
</feature>
<evidence type="ECO:0000256" key="1">
    <source>
        <dbReference type="SAM" id="Phobius"/>
    </source>
</evidence>
<name>A0ABT8KY65_9BACT</name>
<keyword evidence="4" id="KW-1185">Reference proteome</keyword>
<comment type="caution">
    <text evidence="3">The sequence shown here is derived from an EMBL/GenBank/DDBJ whole genome shotgun (WGS) entry which is preliminary data.</text>
</comment>
<dbReference type="Proteomes" id="UP001172083">
    <property type="component" value="Unassembled WGS sequence"/>
</dbReference>